<accession>A0ABN0DQQ8</accession>
<dbReference type="InterPro" id="IPR036844">
    <property type="entry name" value="Hint_dom_sf"/>
</dbReference>
<dbReference type="Gene3D" id="2.170.16.10">
    <property type="entry name" value="Hedgehog/Intein (Hint) domain"/>
    <property type="match status" value="1"/>
</dbReference>
<sequence>MKSISIDLETRSSVDIGKSGVYRYTVAEDFAILLFGYSVDGGAVQVIDLVRGERIPQEILDALTDDSVIKWAFNANFERVCLSRYLSDFGMLHTTERACFLSPHSWRCTMVWSAYMGLPLSLAAVGRVLGLEEQKMNEGKALIRYFSTPPFHEPTGAKWELFKSYNRRDVEVEMAIQQRLFKYPVPQSVWEEYVLDQEINDRGIRLDMPFVENAVQIDALTKEKLTGRLKALTGLENPNSVLQMKAWLKEQGVAAESLDKKSVMALLTTVQSPISDVLMLRQQLAKSSVKKYQAMQNTVCSDGRARGMFQFYGANRTGRWCLTGDHEVLTKEGWIRLDKWNGSHIAVWNANNEMVSFQSAKALCFEYSGKMYTYRDTRIDQCSTPDHKMRVQRRYGSAWEDMTVEEMSKCRPAIPFYGYRYHRGCANPTWLRVLIMTQADGFYTSDGSVRFNFKKERKIARCKMLLRRAEIMFAVHTYKDVTNITIPARNVPLWLRQFRTKTFGFWLLDENPDIFFDELPHWDGHCPAPNSIQYSTCNKQNADIVQALAHMSGRAAVIKLKHRNLEKHPNWNQAYVVDIWLTPKNCHEIRIKPEVSDFSGSVYCAETPTGYFLVRRNGKVWITGNSGRHIQLQNLPQNHLADLECARALVQQGNYDALEMLYDSVPDVLSQLIRTAFIPKEGRKFIVADFSAIEARVLSWLAEERWRMDVFEGNGDIYCATAGRMFHCNVVKHGENGHLRQKGKQAELACIAEGQLVLTNEGLVPIERVRTEHLLWDGESWVSHDGVIFKGEREVITYEGLTATPDHLVWVQGKSQPIQFGDAASCGAHLVQTGDGGTAIRLGENHQRTARVYDIRNAGKHHRFTVSGKLVHNCGYGGSVGALKAFGALESGMKEDELKPLVDAWRSANPNIVDFWWAVDRAAKDCIKERSTKVTHGIRFIYQGGMMFIELPSGRRLSYVKPRIGENQFGGESITYMGLDLSKKWARIESYGPKLVENITQAISRDILCYAMQTLRTMDIVAHVHDELVIECDERVSLVALCEQMARTPPWADGLLLRADGFECAFYQKD</sequence>
<dbReference type="InterPro" id="IPR002298">
    <property type="entry name" value="DNA_polymerase_A"/>
</dbReference>
<name>A0ABN0DQQ8_9FIRM</name>
<dbReference type="InterPro" id="IPR001098">
    <property type="entry name" value="DNA-dir_DNA_pol_A_palm_dom"/>
</dbReference>
<dbReference type="PANTHER" id="PTHR10133">
    <property type="entry name" value="DNA POLYMERASE I"/>
    <property type="match status" value="1"/>
</dbReference>
<dbReference type="InterPro" id="IPR043502">
    <property type="entry name" value="DNA/RNA_pol_sf"/>
</dbReference>
<keyword evidence="6" id="KW-1185">Reference proteome</keyword>
<reference evidence="5 6" key="1">
    <citation type="submission" date="2011-08" db="EMBL/GenBank/DDBJ databases">
        <title>The Genome Sequence of Selenomonas noxia F0398.</title>
        <authorList>
            <consortium name="The Broad Institute Genome Sequencing Platform"/>
            <person name="Earl A."/>
            <person name="Ward D."/>
            <person name="Feldgarden M."/>
            <person name="Gevers D."/>
            <person name="Izard J."/>
            <person name="Ganesan A."/>
            <person name="Blanton J.M."/>
            <person name="Baranova O.V."/>
            <person name="Tanner A.C."/>
            <person name="Dewhirst F.E."/>
            <person name="Young S.K."/>
            <person name="Zeng Q."/>
            <person name="Gargeya S."/>
            <person name="Fitzgerald M."/>
            <person name="Haas B."/>
            <person name="Abouelleil A."/>
            <person name="Alvarado L."/>
            <person name="Arachchi H.M."/>
            <person name="Berlin A."/>
            <person name="Brown A."/>
            <person name="Chapman S.B."/>
            <person name="Chen Z."/>
            <person name="Dunbar C."/>
            <person name="Freedman E."/>
            <person name="Gearin G."/>
            <person name="Gellesch M."/>
            <person name="Goldberg J."/>
            <person name="Griggs A."/>
            <person name="Gujja S."/>
            <person name="Heiman D."/>
            <person name="Howarth C."/>
            <person name="Larson L."/>
            <person name="Lui A."/>
            <person name="MacDonald P.J.P."/>
            <person name="Montmayeur A."/>
            <person name="Murphy C."/>
            <person name="Neiman D."/>
            <person name="Pearson M."/>
            <person name="Priest M."/>
            <person name="Roberts A."/>
            <person name="Saif S."/>
            <person name="Shea T."/>
            <person name="Shenoy N."/>
            <person name="Sisk P."/>
            <person name="Stolte C."/>
            <person name="Sykes S."/>
            <person name="Wortman J."/>
            <person name="Nusbaum C."/>
            <person name="Birren B."/>
        </authorList>
    </citation>
    <scope>NUCLEOTIDE SEQUENCE [LARGE SCALE GENOMIC DNA]</scope>
    <source>
        <strain evidence="5 6">F0398</strain>
    </source>
</reference>
<dbReference type="RefSeq" id="WP_006696235.1">
    <property type="nucleotide sequence ID" value="NZ_JH376858.1"/>
</dbReference>
<dbReference type="PROSITE" id="PS50818">
    <property type="entry name" value="INTEIN_C_TER"/>
    <property type="match status" value="1"/>
</dbReference>
<dbReference type="Pfam" id="PF00476">
    <property type="entry name" value="DNA_pol_A"/>
    <property type="match status" value="1"/>
</dbReference>
<dbReference type="SMART" id="SM00482">
    <property type="entry name" value="POLAc"/>
    <property type="match status" value="1"/>
</dbReference>
<evidence type="ECO:0000256" key="3">
    <source>
        <dbReference type="ARBA" id="ARBA00049244"/>
    </source>
</evidence>
<evidence type="ECO:0000256" key="2">
    <source>
        <dbReference type="ARBA" id="ARBA00022705"/>
    </source>
</evidence>
<evidence type="ECO:0000313" key="5">
    <source>
        <dbReference type="EMBL" id="EHG25155.1"/>
    </source>
</evidence>
<evidence type="ECO:0000313" key="6">
    <source>
        <dbReference type="Proteomes" id="UP000003175"/>
    </source>
</evidence>
<comment type="catalytic activity">
    <reaction evidence="3">
        <text>DNA(n) + a 2'-deoxyribonucleoside 5'-triphosphate = DNA(n+1) + diphosphate</text>
        <dbReference type="Rhea" id="RHEA:22508"/>
        <dbReference type="Rhea" id="RHEA-COMP:17339"/>
        <dbReference type="Rhea" id="RHEA-COMP:17340"/>
        <dbReference type="ChEBI" id="CHEBI:33019"/>
        <dbReference type="ChEBI" id="CHEBI:61560"/>
        <dbReference type="ChEBI" id="CHEBI:173112"/>
        <dbReference type="EC" id="2.7.7.7"/>
    </reaction>
</comment>
<dbReference type="EMBL" id="ADGH01000006">
    <property type="protein sequence ID" value="EHG25155.1"/>
    <property type="molecule type" value="Genomic_DNA"/>
</dbReference>
<dbReference type="InterPro" id="IPR012337">
    <property type="entry name" value="RNaseH-like_sf"/>
</dbReference>
<comment type="caution">
    <text evidence="5">The sequence shown here is derived from an EMBL/GenBank/DDBJ whole genome shotgun (WGS) entry which is preliminary data.</text>
</comment>
<protein>
    <recommendedName>
        <fullName evidence="1">DNA-directed DNA polymerase</fullName>
        <ecNumber evidence="1">2.7.7.7</ecNumber>
    </recommendedName>
</protein>
<dbReference type="SUPFAM" id="SSF51294">
    <property type="entry name" value="Hedgehog/intein (Hint) domain"/>
    <property type="match status" value="1"/>
</dbReference>
<evidence type="ECO:0000256" key="1">
    <source>
        <dbReference type="ARBA" id="ARBA00012417"/>
    </source>
</evidence>
<dbReference type="EC" id="2.7.7.7" evidence="1"/>
<dbReference type="SUPFAM" id="SSF56672">
    <property type="entry name" value="DNA/RNA polymerases"/>
    <property type="match status" value="3"/>
</dbReference>
<dbReference type="Gene3D" id="1.10.150.20">
    <property type="entry name" value="5' to 3' exonuclease, C-terminal subdomain"/>
    <property type="match status" value="1"/>
</dbReference>
<keyword evidence="2" id="KW-0235">DNA replication</keyword>
<feature type="domain" description="DNA-directed DNA polymerase family A palm" evidence="4">
    <location>
        <begin position="670"/>
        <end position="1036"/>
    </location>
</feature>
<dbReference type="Proteomes" id="UP000003175">
    <property type="component" value="Unassembled WGS sequence"/>
</dbReference>
<dbReference type="InterPro" id="IPR030934">
    <property type="entry name" value="Intein_C"/>
</dbReference>
<evidence type="ECO:0000259" key="4">
    <source>
        <dbReference type="SMART" id="SM00482"/>
    </source>
</evidence>
<dbReference type="SUPFAM" id="SSF53098">
    <property type="entry name" value="Ribonuclease H-like"/>
    <property type="match status" value="1"/>
</dbReference>
<gene>
    <name evidence="5" type="ORF">HMPREF9432_00903</name>
</gene>
<dbReference type="PANTHER" id="PTHR10133:SF27">
    <property type="entry name" value="DNA POLYMERASE NU"/>
    <property type="match status" value="1"/>
</dbReference>
<proteinExistence type="predicted"/>
<organism evidence="5 6">
    <name type="scientific">Selenomonas noxia F0398</name>
    <dbReference type="NCBI Taxonomy" id="702437"/>
    <lineage>
        <taxon>Bacteria</taxon>
        <taxon>Bacillati</taxon>
        <taxon>Bacillota</taxon>
        <taxon>Negativicutes</taxon>
        <taxon>Selenomonadales</taxon>
        <taxon>Selenomonadaceae</taxon>
        <taxon>Selenomonas</taxon>
    </lineage>
</organism>